<keyword evidence="4" id="KW-1185">Reference proteome</keyword>
<feature type="compositionally biased region" description="Low complexity" evidence="1">
    <location>
        <begin position="302"/>
        <end position="315"/>
    </location>
</feature>
<organism evidence="3 4">
    <name type="scientific">Bonamia ostreae</name>
    <dbReference type="NCBI Taxonomy" id="126728"/>
    <lineage>
        <taxon>Eukaryota</taxon>
        <taxon>Sar</taxon>
        <taxon>Rhizaria</taxon>
        <taxon>Endomyxa</taxon>
        <taxon>Ascetosporea</taxon>
        <taxon>Haplosporida</taxon>
        <taxon>Bonamia</taxon>
    </lineage>
</organism>
<name>A0ABV2APN4_9EUKA</name>
<reference evidence="3 4" key="1">
    <citation type="journal article" date="2024" name="BMC Biol.">
        <title>Comparative genomics of Ascetosporea gives new insight into the evolutionary basis for animal parasitism in Rhizaria.</title>
        <authorList>
            <person name="Hiltunen Thoren M."/>
            <person name="Onut-Brannstrom I."/>
            <person name="Alfjorden A."/>
            <person name="Peckova H."/>
            <person name="Swords F."/>
            <person name="Hooper C."/>
            <person name="Holzer A.S."/>
            <person name="Bass D."/>
            <person name="Burki F."/>
        </authorList>
    </citation>
    <scope>NUCLEOTIDE SEQUENCE [LARGE SCALE GENOMIC DNA]</scope>
    <source>
        <strain evidence="3">20-A016</strain>
    </source>
</reference>
<dbReference type="Pfam" id="PF06367">
    <property type="entry name" value="Drf_FH3"/>
    <property type="match status" value="1"/>
</dbReference>
<dbReference type="InterPro" id="IPR015425">
    <property type="entry name" value="FH2_Formin"/>
</dbReference>
<dbReference type="InterPro" id="IPR016024">
    <property type="entry name" value="ARM-type_fold"/>
</dbReference>
<feature type="non-terminal residue" evidence="3">
    <location>
        <position position="410"/>
    </location>
</feature>
<evidence type="ECO:0000313" key="4">
    <source>
        <dbReference type="Proteomes" id="UP001439008"/>
    </source>
</evidence>
<feature type="region of interest" description="Disordered" evidence="1">
    <location>
        <begin position="286"/>
        <end position="350"/>
    </location>
</feature>
<feature type="compositionally biased region" description="Pro residues" evidence="1">
    <location>
        <begin position="316"/>
        <end position="329"/>
    </location>
</feature>
<dbReference type="SUPFAM" id="SSF101447">
    <property type="entry name" value="Formin homology 2 domain (FH2 domain)"/>
    <property type="match status" value="1"/>
</dbReference>
<gene>
    <name evidence="3" type="ORF">MHBO_003171</name>
</gene>
<dbReference type="PANTHER" id="PTHR45725:SF1">
    <property type="entry name" value="DISHEVELLED ASSOCIATED ACTIVATOR OF MORPHOGENESIS, ISOFORM D"/>
    <property type="match status" value="1"/>
</dbReference>
<evidence type="ECO:0000256" key="1">
    <source>
        <dbReference type="SAM" id="MobiDB-lite"/>
    </source>
</evidence>
<comment type="caution">
    <text evidence="3">The sequence shown here is derived from an EMBL/GenBank/DDBJ whole genome shotgun (WGS) entry which is preliminary data.</text>
</comment>
<dbReference type="PROSITE" id="PS51444">
    <property type="entry name" value="FH2"/>
    <property type="match status" value="1"/>
</dbReference>
<dbReference type="Proteomes" id="UP001439008">
    <property type="component" value="Unassembled WGS sequence"/>
</dbReference>
<sequence length="410" mass="45604">LQKSSKEQKLKTAYSLLVKQISEAKDIQLMVSAITLINVMVNSIHHLEERCHQRRFLLDDGILNAISKSTNDQQTNCKNADDLALLLNQFEIFEKEMENDRKESELLNINMNDPESVWNFLLKSSIESGHSAYLIDLMKYFLIIPNVRRLGHFIWQNCHNALQLATAFIINDKEIDEMEENIDRIDENVDFNAIIQKSFTKDARLLKYSEIKKIMEKKVAQSRSKSPEEIDAVENLRKEFNRYKIDKENEIAELKKSAALTAKPDSEKTGETALPVAAESSAELLPPPLAGAETPLPPPPLDTGAPVAPSIAGIGAPPPLGGIGAPPPLGASAPQKAYLPEKSNPSPSVKMKNLHWGILPVNKIEGTVWDGIKDDNVVLDKDEFEEMFKAKATASLKTGKSGGTKKPFKE</sequence>
<feature type="compositionally biased region" description="Pro residues" evidence="1">
    <location>
        <begin position="286"/>
        <end position="301"/>
    </location>
</feature>
<feature type="non-terminal residue" evidence="3">
    <location>
        <position position="1"/>
    </location>
</feature>
<evidence type="ECO:0000259" key="2">
    <source>
        <dbReference type="PROSITE" id="PS51444"/>
    </source>
</evidence>
<protein>
    <recommendedName>
        <fullName evidence="2">FH2 domain-containing protein</fullName>
    </recommendedName>
</protein>
<dbReference type="Gene3D" id="1.25.10.10">
    <property type="entry name" value="Leucine-rich Repeat Variant"/>
    <property type="match status" value="1"/>
</dbReference>
<dbReference type="InterPro" id="IPR042201">
    <property type="entry name" value="FH2_Formin_sf"/>
</dbReference>
<accession>A0ABV2APN4</accession>
<dbReference type="Gene3D" id="1.20.58.2220">
    <property type="entry name" value="Formin, FH2 domain"/>
    <property type="match status" value="1"/>
</dbReference>
<dbReference type="InterPro" id="IPR051425">
    <property type="entry name" value="Formin_Homology"/>
</dbReference>
<evidence type="ECO:0000313" key="3">
    <source>
        <dbReference type="EMBL" id="MES1921643.1"/>
    </source>
</evidence>
<dbReference type="InterPro" id="IPR011989">
    <property type="entry name" value="ARM-like"/>
</dbReference>
<dbReference type="InterPro" id="IPR010472">
    <property type="entry name" value="FH3_dom"/>
</dbReference>
<proteinExistence type="predicted"/>
<dbReference type="SMART" id="SM01139">
    <property type="entry name" value="Drf_FH3"/>
    <property type="match status" value="1"/>
</dbReference>
<feature type="domain" description="FH2" evidence="2">
    <location>
        <begin position="341"/>
        <end position="410"/>
    </location>
</feature>
<dbReference type="EMBL" id="JBDODL010001581">
    <property type="protein sequence ID" value="MES1921643.1"/>
    <property type="molecule type" value="Genomic_DNA"/>
</dbReference>
<dbReference type="SUPFAM" id="SSF48371">
    <property type="entry name" value="ARM repeat"/>
    <property type="match status" value="1"/>
</dbReference>
<dbReference type="PANTHER" id="PTHR45725">
    <property type="entry name" value="FORMIN HOMOLOGY 2 FAMILY MEMBER"/>
    <property type="match status" value="1"/>
</dbReference>